<name>A0ABC9NJ81_ESCAT</name>
<sequence length="240" mass="26482">MTYCFQQYFCFNLRVIILSIRTIMLLLMVVFTLAACDDKRSFYLSPVANSPLEINKLKERWYFCENCLNDSSCSNDNVKQCESITIPDRQEALANAVSSANTEAVSFLVDVTKVDVNGVSGPYKETPLMIAAYYGTKEHQKISEFLLLHGADINATRKSQTTGTALLTAIWKNNIDFATFLISKGASPSLTTNGEVEGSVCSIAIGRGRSNFISIIPGCCSLIKHDSDLGKLSEYPKIDN</sequence>
<accession>A0ABC9NJ81</accession>
<keyword evidence="4" id="KW-0812">Transmembrane</keyword>
<dbReference type="Gene3D" id="1.25.40.20">
    <property type="entry name" value="Ankyrin repeat-containing domain"/>
    <property type="match status" value="1"/>
</dbReference>
<dbReference type="InterPro" id="IPR002110">
    <property type="entry name" value="Ankyrin_rpt"/>
</dbReference>
<dbReference type="AlphaFoldDB" id="A0ABC9NJ81"/>
<dbReference type="PROSITE" id="PS50297">
    <property type="entry name" value="ANK_REP_REGION"/>
    <property type="match status" value="1"/>
</dbReference>
<dbReference type="PANTHER" id="PTHR24198">
    <property type="entry name" value="ANKYRIN REPEAT AND PROTEIN KINASE DOMAIN-CONTAINING PROTEIN"/>
    <property type="match status" value="1"/>
</dbReference>
<dbReference type="Pfam" id="PF12796">
    <property type="entry name" value="Ank_2"/>
    <property type="match status" value="1"/>
</dbReference>
<organism evidence="5 6">
    <name type="scientific">Escherichia albertii (strain TW07627)</name>
    <dbReference type="NCBI Taxonomy" id="502347"/>
    <lineage>
        <taxon>Bacteria</taxon>
        <taxon>Pseudomonadati</taxon>
        <taxon>Pseudomonadota</taxon>
        <taxon>Gammaproteobacteria</taxon>
        <taxon>Enterobacterales</taxon>
        <taxon>Enterobacteriaceae</taxon>
        <taxon>Escherichia</taxon>
    </lineage>
</organism>
<dbReference type="PANTHER" id="PTHR24198:SF165">
    <property type="entry name" value="ANKYRIN REPEAT-CONTAINING PROTEIN-RELATED"/>
    <property type="match status" value="1"/>
</dbReference>
<dbReference type="InterPro" id="IPR036770">
    <property type="entry name" value="Ankyrin_rpt-contain_sf"/>
</dbReference>
<gene>
    <name evidence="5" type="ORF">ESCAB7627_2315</name>
</gene>
<keyword evidence="1" id="KW-0677">Repeat</keyword>
<comment type="caution">
    <text evidence="5">The sequence shown here is derived from an EMBL/GenBank/DDBJ whole genome shotgun (WGS) entry which is preliminary data.</text>
</comment>
<evidence type="ECO:0000256" key="2">
    <source>
        <dbReference type="ARBA" id="ARBA00023043"/>
    </source>
</evidence>
<dbReference type="EMBL" id="ABKX01000013">
    <property type="protein sequence ID" value="EDS90309.1"/>
    <property type="molecule type" value="Genomic_DNA"/>
</dbReference>
<dbReference type="Proteomes" id="UP000003042">
    <property type="component" value="Unassembled WGS sequence"/>
</dbReference>
<keyword evidence="4" id="KW-1133">Transmembrane helix</keyword>
<keyword evidence="4" id="KW-0472">Membrane</keyword>
<feature type="transmembrane region" description="Helical" evidence="4">
    <location>
        <begin position="15"/>
        <end position="36"/>
    </location>
</feature>
<dbReference type="SMART" id="SM00248">
    <property type="entry name" value="ANK"/>
    <property type="match status" value="3"/>
</dbReference>
<evidence type="ECO:0000256" key="1">
    <source>
        <dbReference type="ARBA" id="ARBA00022737"/>
    </source>
</evidence>
<reference evidence="5 6" key="1">
    <citation type="submission" date="2008-02" db="EMBL/GenBank/DDBJ databases">
        <title>Annotation of Escherichia albertii TW07627.</title>
        <authorList>
            <person name="Sutton G."/>
            <person name="Whittam T.S."/>
            <person name="Sebastian Y."/>
        </authorList>
    </citation>
    <scope>NUCLEOTIDE SEQUENCE [LARGE SCALE GENOMIC DNA]</scope>
    <source>
        <strain evidence="5 6">TW07627</strain>
    </source>
</reference>
<dbReference type="PROSITE" id="PS50088">
    <property type="entry name" value="ANK_REPEAT"/>
    <property type="match status" value="1"/>
</dbReference>
<evidence type="ECO:0008006" key="7">
    <source>
        <dbReference type="Google" id="ProtNLM"/>
    </source>
</evidence>
<evidence type="ECO:0000313" key="6">
    <source>
        <dbReference type="Proteomes" id="UP000003042"/>
    </source>
</evidence>
<keyword evidence="2 3" id="KW-0040">ANK repeat</keyword>
<evidence type="ECO:0000256" key="4">
    <source>
        <dbReference type="SAM" id="Phobius"/>
    </source>
</evidence>
<dbReference type="SUPFAM" id="SSF48403">
    <property type="entry name" value="Ankyrin repeat"/>
    <property type="match status" value="1"/>
</dbReference>
<protein>
    <recommendedName>
        <fullName evidence="7">Ankyrin repeat domain-containing protein</fullName>
    </recommendedName>
</protein>
<feature type="repeat" description="ANK" evidence="3">
    <location>
        <begin position="123"/>
        <end position="158"/>
    </location>
</feature>
<proteinExistence type="predicted"/>
<evidence type="ECO:0000256" key="3">
    <source>
        <dbReference type="PROSITE-ProRule" id="PRU00023"/>
    </source>
</evidence>
<evidence type="ECO:0000313" key="5">
    <source>
        <dbReference type="EMBL" id="EDS90309.1"/>
    </source>
</evidence>